<keyword evidence="2" id="KW-1133">Transmembrane helix</keyword>
<dbReference type="InParanoid" id="A0A2R5GIK8"/>
<reference evidence="4 5" key="1">
    <citation type="submission" date="2017-12" db="EMBL/GenBank/DDBJ databases">
        <title>Sequencing, de novo assembly and annotation of complete genome of a new Thraustochytrid species, strain FCC1311.</title>
        <authorList>
            <person name="Sedici K."/>
            <person name="Godart F."/>
            <person name="Aiese Cigliano R."/>
            <person name="Sanseverino W."/>
            <person name="Barakat M."/>
            <person name="Ortet P."/>
            <person name="Marechal E."/>
            <person name="Cagnac O."/>
            <person name="Amato A."/>
        </authorList>
    </citation>
    <scope>NUCLEOTIDE SEQUENCE [LARGE SCALE GENOMIC DNA]</scope>
</reference>
<sequence>MAPASRRRSVRTASGPGQVDDDSVFGVQLQHQCEDERDQGCNKLSAVFAGVVEIPTNYTDSGRIVPAVDEVSGVSHGDGFATLVAVGDAGRLYQLTMPDASSVYVKSSVSLEVPPGEDFVDAESVAVICKDSKVPSCSLDDPDTTVIVGSERNENTQARIAEYFVNGTIKDLNFVSPSLLAAIGLESESQEINGGFEAMSASLDHNKIIFTTEDAMPVDASVSERIRRLVVWDRSLNTCLIFRYDVQHKDAEAGVVDVTFLDDDAQFVSIVERMYETEWKVDRISVLYTQLKSEMAISLDCAADGGPAMGPEELAQRLHELTPLRPRERNPIFTFPAGSEALSDNFEGAVLLPPNRFILVSDNNESPGQHTYISTLLLTNEVDSVLTWAFWGGLAIAGIFLFLVCCFCGPRRKVRACLGACLGRETAYVDLDDDNETTNADRVNTEVELPSKRDALVVL</sequence>
<evidence type="ECO:0000313" key="4">
    <source>
        <dbReference type="EMBL" id="GBG28121.1"/>
    </source>
</evidence>
<feature type="region of interest" description="Disordered" evidence="1">
    <location>
        <begin position="1"/>
        <end position="21"/>
    </location>
</feature>
<keyword evidence="5" id="KW-1185">Reference proteome</keyword>
<proteinExistence type="predicted"/>
<comment type="caution">
    <text evidence="4">The sequence shown here is derived from an EMBL/GenBank/DDBJ whole genome shotgun (WGS) entry which is preliminary data.</text>
</comment>
<protein>
    <recommendedName>
        <fullName evidence="3">Phytase-like domain-containing protein</fullName>
    </recommendedName>
</protein>
<feature type="transmembrane region" description="Helical" evidence="2">
    <location>
        <begin position="388"/>
        <end position="408"/>
    </location>
</feature>
<feature type="domain" description="Phytase-like" evidence="3">
    <location>
        <begin position="69"/>
        <end position="364"/>
    </location>
</feature>
<dbReference type="AlphaFoldDB" id="A0A2R5GIK8"/>
<evidence type="ECO:0000256" key="1">
    <source>
        <dbReference type="SAM" id="MobiDB-lite"/>
    </source>
</evidence>
<name>A0A2R5GIK8_9STRA</name>
<accession>A0A2R5GIK8</accession>
<organism evidence="4 5">
    <name type="scientific">Hondaea fermentalgiana</name>
    <dbReference type="NCBI Taxonomy" id="2315210"/>
    <lineage>
        <taxon>Eukaryota</taxon>
        <taxon>Sar</taxon>
        <taxon>Stramenopiles</taxon>
        <taxon>Bigyra</taxon>
        <taxon>Labyrinthulomycetes</taxon>
        <taxon>Thraustochytrida</taxon>
        <taxon>Thraustochytriidae</taxon>
        <taxon>Hondaea</taxon>
    </lineage>
</organism>
<evidence type="ECO:0000256" key="2">
    <source>
        <dbReference type="SAM" id="Phobius"/>
    </source>
</evidence>
<dbReference type="InterPro" id="IPR027372">
    <property type="entry name" value="Phytase-like_dom"/>
</dbReference>
<gene>
    <name evidence="4" type="ORF">FCC1311_043442</name>
</gene>
<keyword evidence="2" id="KW-0472">Membrane</keyword>
<dbReference type="Proteomes" id="UP000241890">
    <property type="component" value="Unassembled WGS sequence"/>
</dbReference>
<evidence type="ECO:0000259" key="3">
    <source>
        <dbReference type="Pfam" id="PF13449"/>
    </source>
</evidence>
<evidence type="ECO:0000313" key="5">
    <source>
        <dbReference type="Proteomes" id="UP000241890"/>
    </source>
</evidence>
<keyword evidence="2" id="KW-0812">Transmembrane</keyword>
<dbReference type="Pfam" id="PF13449">
    <property type="entry name" value="Phytase-like"/>
    <property type="match status" value="1"/>
</dbReference>
<dbReference type="EMBL" id="BEYU01000039">
    <property type="protein sequence ID" value="GBG28121.1"/>
    <property type="molecule type" value="Genomic_DNA"/>
</dbReference>
<feature type="compositionally biased region" description="Basic residues" evidence="1">
    <location>
        <begin position="1"/>
        <end position="10"/>
    </location>
</feature>